<reference evidence="7" key="1">
    <citation type="journal article" date="2021" name="Environ. Microbiol.">
        <title>Genomic characterization of three novel Desulfobacterota classes expand the metabolic and phylogenetic diversity of the phylum.</title>
        <authorList>
            <person name="Murphy C.L."/>
            <person name="Biggerstaff J."/>
            <person name="Eichhorn A."/>
            <person name="Ewing E."/>
            <person name="Shahan R."/>
            <person name="Soriano D."/>
            <person name="Stewart S."/>
            <person name="VanMol K."/>
            <person name="Walker R."/>
            <person name="Walters P."/>
            <person name="Elshahed M.S."/>
            <person name="Youssef N.H."/>
        </authorList>
    </citation>
    <scope>NUCLEOTIDE SEQUENCE</scope>
    <source>
        <strain evidence="7">Zod_Metabat.24</strain>
    </source>
</reference>
<feature type="domain" description="TolB N-terminal" evidence="6">
    <location>
        <begin position="30"/>
        <end position="137"/>
    </location>
</feature>
<dbReference type="PANTHER" id="PTHR36842:SF1">
    <property type="entry name" value="PROTEIN TOLB"/>
    <property type="match status" value="1"/>
</dbReference>
<dbReference type="NCBIfam" id="TIGR02800">
    <property type="entry name" value="propeller_TolB"/>
    <property type="match status" value="1"/>
</dbReference>
<comment type="subcellular location">
    <subcellularLocation>
        <location evidence="1">Periplasm</location>
    </subcellularLocation>
</comment>
<reference evidence="7" key="2">
    <citation type="submission" date="2021-01" db="EMBL/GenBank/DDBJ databases">
        <authorList>
            <person name="Hahn C.R."/>
            <person name="Youssef N.H."/>
            <person name="Elshahed M."/>
        </authorList>
    </citation>
    <scope>NUCLEOTIDE SEQUENCE</scope>
    <source>
        <strain evidence="7">Zod_Metabat.24</strain>
    </source>
</reference>
<evidence type="ECO:0000313" key="7">
    <source>
        <dbReference type="EMBL" id="MBN1574870.1"/>
    </source>
</evidence>
<name>A0A9D8KGZ3_9DELT</name>
<evidence type="ECO:0000259" key="6">
    <source>
        <dbReference type="Pfam" id="PF04052"/>
    </source>
</evidence>
<feature type="compositionally biased region" description="Polar residues" evidence="5">
    <location>
        <begin position="429"/>
        <end position="442"/>
    </location>
</feature>
<evidence type="ECO:0000256" key="1">
    <source>
        <dbReference type="ARBA" id="ARBA00004418"/>
    </source>
</evidence>
<protein>
    <submittedName>
        <fullName evidence="7">Tol-Pal system beta propeller repeat protein TolB</fullName>
    </submittedName>
</protein>
<dbReference type="SUPFAM" id="SSF52964">
    <property type="entry name" value="TolB, N-terminal domain"/>
    <property type="match status" value="1"/>
</dbReference>
<dbReference type="InterPro" id="IPR014167">
    <property type="entry name" value="Tol-Pal_TolB"/>
</dbReference>
<comment type="similarity">
    <text evidence="2">Belongs to the TolB family.</text>
</comment>
<evidence type="ECO:0000256" key="4">
    <source>
        <dbReference type="ARBA" id="ARBA00022764"/>
    </source>
</evidence>
<dbReference type="Gene3D" id="3.40.50.10070">
    <property type="entry name" value="TolB, N-terminal domain"/>
    <property type="match status" value="1"/>
</dbReference>
<evidence type="ECO:0000256" key="5">
    <source>
        <dbReference type="SAM" id="MobiDB-lite"/>
    </source>
</evidence>
<comment type="caution">
    <text evidence="7">The sequence shown here is derived from an EMBL/GenBank/DDBJ whole genome shotgun (WGS) entry which is preliminary data.</text>
</comment>
<evidence type="ECO:0000256" key="3">
    <source>
        <dbReference type="ARBA" id="ARBA00022729"/>
    </source>
</evidence>
<sequence length="442" mass="49346">MKWFKISLSSVVVFIFLILPLGGTAPGKVYIDIDAPGFRKFPLATPDFISLGGAVSSEIERGARNALLDDLNMAGIFTVVDPGLYTPNPESGKRLDKTDYDIWRRVGAEAVIKGGYEVLGESLMVEIYLFDTVNKRRIWGRRYRGSRDHISRMIHKFMDDMMMEFTGEKGIFQSRIAYVTDLHGRKEIYYMDVDGNNSFRLTRNTVIDLSPAWSSDGEKIVYCSFKQRRPKIFAVDVTDFNDRLIAGYEGINISPAYSPGGATIAFTSSKDRDYYPNIYTISESGGSLRRLTSGNNIDVSPSWSPDGRYIAFTSNRGGGPQIYIMNSNGGGVRRLTYSGGYNTSPEWSPRGDKIVYVGAFLGKFEVYVINIDGTENMRLTGGRGDNEDPSWSPDGRLITFSTTRSDRGEIYWMRVDGSDQTKIPDVGGNCSSPSWSGRVNFK</sequence>
<dbReference type="Pfam" id="PF07676">
    <property type="entry name" value="PD40"/>
    <property type="match status" value="2"/>
</dbReference>
<proteinExistence type="inferred from homology"/>
<dbReference type="InterPro" id="IPR011659">
    <property type="entry name" value="WD40"/>
</dbReference>
<gene>
    <name evidence="7" type="primary">tolB</name>
    <name evidence="7" type="ORF">JW984_16865</name>
</gene>
<dbReference type="Pfam" id="PF04052">
    <property type="entry name" value="TolB_N"/>
    <property type="match status" value="1"/>
</dbReference>
<keyword evidence="4" id="KW-0574">Periplasm</keyword>
<dbReference type="AlphaFoldDB" id="A0A9D8KGZ3"/>
<dbReference type="InterPro" id="IPR007195">
    <property type="entry name" value="TolB_N"/>
</dbReference>
<dbReference type="GO" id="GO:0017038">
    <property type="term" value="P:protein import"/>
    <property type="evidence" value="ECO:0007669"/>
    <property type="project" value="InterPro"/>
</dbReference>
<evidence type="ECO:0000313" key="8">
    <source>
        <dbReference type="Proteomes" id="UP000809273"/>
    </source>
</evidence>
<dbReference type="Pfam" id="PF26549">
    <property type="entry name" value="Tricorn_N"/>
    <property type="match status" value="1"/>
</dbReference>
<accession>A0A9D8KGZ3</accession>
<dbReference type="Proteomes" id="UP000809273">
    <property type="component" value="Unassembled WGS sequence"/>
</dbReference>
<dbReference type="EMBL" id="JAFGIX010000091">
    <property type="protein sequence ID" value="MBN1574870.1"/>
    <property type="molecule type" value="Genomic_DNA"/>
</dbReference>
<dbReference type="Gene3D" id="2.120.10.30">
    <property type="entry name" value="TolB, C-terminal domain"/>
    <property type="match status" value="2"/>
</dbReference>
<evidence type="ECO:0000256" key="2">
    <source>
        <dbReference type="ARBA" id="ARBA00009820"/>
    </source>
</evidence>
<dbReference type="InterPro" id="IPR011042">
    <property type="entry name" value="6-blade_b-propeller_TolB-like"/>
</dbReference>
<dbReference type="PANTHER" id="PTHR36842">
    <property type="entry name" value="PROTEIN TOLB HOMOLOG"/>
    <property type="match status" value="1"/>
</dbReference>
<feature type="region of interest" description="Disordered" evidence="5">
    <location>
        <begin position="423"/>
        <end position="442"/>
    </location>
</feature>
<organism evidence="7 8">
    <name type="scientific">Candidatus Zymogenus saltonus</name>
    <dbReference type="NCBI Taxonomy" id="2844893"/>
    <lineage>
        <taxon>Bacteria</taxon>
        <taxon>Deltaproteobacteria</taxon>
        <taxon>Candidatus Zymogenia</taxon>
        <taxon>Candidatus Zymogeniales</taxon>
        <taxon>Candidatus Zymogenaceae</taxon>
        <taxon>Candidatus Zymogenus</taxon>
    </lineage>
</organism>
<dbReference type="GO" id="GO:0042597">
    <property type="term" value="C:periplasmic space"/>
    <property type="evidence" value="ECO:0007669"/>
    <property type="project" value="UniProtKB-SubCell"/>
</dbReference>
<dbReference type="SUPFAM" id="SSF69304">
    <property type="entry name" value="Tricorn protease N-terminal domain"/>
    <property type="match status" value="1"/>
</dbReference>
<keyword evidence="3" id="KW-0732">Signal</keyword>
<dbReference type="HAMAP" id="MF_00671">
    <property type="entry name" value="TolB"/>
    <property type="match status" value="1"/>
</dbReference>